<dbReference type="PROSITE" id="PS00211">
    <property type="entry name" value="ABC_TRANSPORTER_1"/>
    <property type="match status" value="1"/>
</dbReference>
<accession>A0ABT9CCK2</accession>
<dbReference type="Proteomes" id="UP001240171">
    <property type="component" value="Unassembled WGS sequence"/>
</dbReference>
<evidence type="ECO:0000313" key="11">
    <source>
        <dbReference type="Proteomes" id="UP001240171"/>
    </source>
</evidence>
<protein>
    <submittedName>
        <fullName evidence="10">Thiol reductant ABC exporter subunit CydC</fullName>
    </submittedName>
</protein>
<sequence length="600" mass="66979">MRRKGWIRPYLMQLRGRIAGIALLGVLAAMFAAALMFTSGYLISKSALRPENILMVYVPIVGVRTFGIGRAALRYAERLAGHDTVLQILSRMRVRLYRRLEPHALQLRQRYETGELLGLLAEDVERLQDVFLRTLFPAVTALVIYTAAIAGLGWFDASFALMTGLYLLLLLVGLPWLSLRVTRSQQLKIKQQRSVLYRTLTDAVLGLGDWLISGRTAEFTSRYEAQERETERLERCLNRWLRWRSLLGQLLVGLVMITTLVWAGHQVEDGHMQPTLLAAFVLVILPLMDAFLPVAEAVERLPLYQESFRRLDAVPGGEENDSGTLSEEEEHRFRTAARLRADGAVTIALTNVSSSYMNADSGPQPPLAVAGISLKLLPGSRTAVLGRSGAGKSTLLKLIQGVQVPLQGQVTLNGVDAHQIGDAMPQLIAVLNQNPYLFDTSVANNIRLGRPDATLEDIREAARRARLDALIESLPQGYDTPVQEAGLRFSGGERQRIALARILLQDTPVIILDEPTAGLDPRTERDLLATVLETIGDRTLIWVTHHLAGMEAMDQIVFMEQGRIAMQGPHDWLMERYPRYRSLYRLDCPVPPPPRRLKQA</sequence>
<dbReference type="SUPFAM" id="SSF52540">
    <property type="entry name" value="P-loop containing nucleoside triphosphate hydrolases"/>
    <property type="match status" value="1"/>
</dbReference>
<proteinExistence type="predicted"/>
<dbReference type="SMART" id="SM00382">
    <property type="entry name" value="AAA"/>
    <property type="match status" value="1"/>
</dbReference>
<dbReference type="RefSeq" id="WP_305023580.1">
    <property type="nucleotide sequence ID" value="NZ_JAUQTB010000003.1"/>
</dbReference>
<feature type="transmembrane region" description="Helical" evidence="7">
    <location>
        <begin position="21"/>
        <end position="42"/>
    </location>
</feature>
<dbReference type="InterPro" id="IPR011527">
    <property type="entry name" value="ABC1_TM_dom"/>
</dbReference>
<feature type="domain" description="ABC transmembrane type-1" evidence="9">
    <location>
        <begin position="19"/>
        <end position="303"/>
    </location>
</feature>
<feature type="transmembrane region" description="Helical" evidence="7">
    <location>
        <begin position="161"/>
        <end position="179"/>
    </location>
</feature>
<evidence type="ECO:0000256" key="1">
    <source>
        <dbReference type="ARBA" id="ARBA00004651"/>
    </source>
</evidence>
<name>A0ABT9CCK2_9BACL</name>
<dbReference type="Gene3D" id="1.20.1560.10">
    <property type="entry name" value="ABC transporter type 1, transmembrane domain"/>
    <property type="match status" value="1"/>
</dbReference>
<dbReference type="InterPro" id="IPR036640">
    <property type="entry name" value="ABC1_TM_sf"/>
</dbReference>
<keyword evidence="11" id="KW-1185">Reference proteome</keyword>
<dbReference type="InterPro" id="IPR039421">
    <property type="entry name" value="Type_1_exporter"/>
</dbReference>
<dbReference type="PANTHER" id="PTHR24221:SF653">
    <property type="entry name" value="TRANSPORT ATP-BINDING PROTEIN CYDC"/>
    <property type="match status" value="1"/>
</dbReference>
<dbReference type="PROSITE" id="PS50929">
    <property type="entry name" value="ABC_TM1F"/>
    <property type="match status" value="1"/>
</dbReference>
<reference evidence="10 11" key="1">
    <citation type="submission" date="2023-07" db="EMBL/GenBank/DDBJ databases">
        <title>Paenibacillus sp. JX-17 nov. isolated from soil.</title>
        <authorList>
            <person name="Wan Y."/>
            <person name="Liu B."/>
        </authorList>
    </citation>
    <scope>NUCLEOTIDE SEQUENCE [LARGE SCALE GENOMIC DNA]</scope>
    <source>
        <strain evidence="10 11">JX-17</strain>
    </source>
</reference>
<evidence type="ECO:0000256" key="7">
    <source>
        <dbReference type="SAM" id="Phobius"/>
    </source>
</evidence>
<comment type="subcellular location">
    <subcellularLocation>
        <location evidence="1">Cell membrane</location>
        <topology evidence="1">Multi-pass membrane protein</topology>
    </subcellularLocation>
</comment>
<feature type="transmembrane region" description="Helical" evidence="7">
    <location>
        <begin position="54"/>
        <end position="73"/>
    </location>
</feature>
<dbReference type="InterPro" id="IPR017871">
    <property type="entry name" value="ABC_transporter-like_CS"/>
</dbReference>
<evidence type="ECO:0000259" key="9">
    <source>
        <dbReference type="PROSITE" id="PS50929"/>
    </source>
</evidence>
<dbReference type="InterPro" id="IPR003593">
    <property type="entry name" value="AAA+_ATPase"/>
</dbReference>
<feature type="domain" description="ABC transporter" evidence="8">
    <location>
        <begin position="347"/>
        <end position="586"/>
    </location>
</feature>
<gene>
    <name evidence="10" type="primary">cydC</name>
    <name evidence="10" type="ORF">Q5741_08135</name>
</gene>
<evidence type="ECO:0000256" key="2">
    <source>
        <dbReference type="ARBA" id="ARBA00022692"/>
    </source>
</evidence>
<dbReference type="InterPro" id="IPR003439">
    <property type="entry name" value="ABC_transporter-like_ATP-bd"/>
</dbReference>
<keyword evidence="5 7" id="KW-1133">Transmembrane helix</keyword>
<dbReference type="InterPro" id="IPR014223">
    <property type="entry name" value="ABC_CydC/D"/>
</dbReference>
<dbReference type="Gene3D" id="3.40.50.300">
    <property type="entry name" value="P-loop containing nucleotide triphosphate hydrolases"/>
    <property type="match status" value="1"/>
</dbReference>
<evidence type="ECO:0000256" key="3">
    <source>
        <dbReference type="ARBA" id="ARBA00022741"/>
    </source>
</evidence>
<organism evidence="10 11">
    <name type="scientific">Paenibacillus lacisoli</name>
    <dbReference type="NCBI Taxonomy" id="3064525"/>
    <lineage>
        <taxon>Bacteria</taxon>
        <taxon>Bacillati</taxon>
        <taxon>Bacillota</taxon>
        <taxon>Bacilli</taxon>
        <taxon>Bacillales</taxon>
        <taxon>Paenibacillaceae</taxon>
        <taxon>Paenibacillus</taxon>
    </lineage>
</organism>
<evidence type="ECO:0000256" key="4">
    <source>
        <dbReference type="ARBA" id="ARBA00022840"/>
    </source>
</evidence>
<evidence type="ECO:0000256" key="5">
    <source>
        <dbReference type="ARBA" id="ARBA00022989"/>
    </source>
</evidence>
<evidence type="ECO:0000313" key="10">
    <source>
        <dbReference type="EMBL" id="MDO7906384.1"/>
    </source>
</evidence>
<keyword evidence="6 7" id="KW-0472">Membrane</keyword>
<feature type="transmembrane region" description="Helical" evidence="7">
    <location>
        <begin position="245"/>
        <end position="264"/>
    </location>
</feature>
<dbReference type="Pfam" id="PF00005">
    <property type="entry name" value="ABC_tran"/>
    <property type="match status" value="1"/>
</dbReference>
<dbReference type="SUPFAM" id="SSF90123">
    <property type="entry name" value="ABC transporter transmembrane region"/>
    <property type="match status" value="1"/>
</dbReference>
<dbReference type="EMBL" id="JAUQTB010000003">
    <property type="protein sequence ID" value="MDO7906384.1"/>
    <property type="molecule type" value="Genomic_DNA"/>
</dbReference>
<comment type="caution">
    <text evidence="10">The sequence shown here is derived from an EMBL/GenBank/DDBJ whole genome shotgun (WGS) entry which is preliminary data.</text>
</comment>
<keyword evidence="3" id="KW-0547">Nucleotide-binding</keyword>
<keyword evidence="2 7" id="KW-0812">Transmembrane</keyword>
<feature type="transmembrane region" description="Helical" evidence="7">
    <location>
        <begin position="276"/>
        <end position="295"/>
    </location>
</feature>
<dbReference type="NCBIfam" id="TIGR02868">
    <property type="entry name" value="CydC"/>
    <property type="match status" value="1"/>
</dbReference>
<dbReference type="Pfam" id="PF00664">
    <property type="entry name" value="ABC_membrane"/>
    <property type="match status" value="1"/>
</dbReference>
<dbReference type="InterPro" id="IPR027417">
    <property type="entry name" value="P-loop_NTPase"/>
</dbReference>
<evidence type="ECO:0000256" key="6">
    <source>
        <dbReference type="ARBA" id="ARBA00023136"/>
    </source>
</evidence>
<feature type="transmembrane region" description="Helical" evidence="7">
    <location>
        <begin position="135"/>
        <end position="155"/>
    </location>
</feature>
<keyword evidence="4" id="KW-0067">ATP-binding</keyword>
<dbReference type="PANTHER" id="PTHR24221">
    <property type="entry name" value="ATP-BINDING CASSETTE SUB-FAMILY B"/>
    <property type="match status" value="1"/>
</dbReference>
<evidence type="ECO:0000259" key="8">
    <source>
        <dbReference type="PROSITE" id="PS50893"/>
    </source>
</evidence>
<dbReference type="PROSITE" id="PS50893">
    <property type="entry name" value="ABC_TRANSPORTER_2"/>
    <property type="match status" value="1"/>
</dbReference>